<keyword evidence="1" id="KW-0732">Signal</keyword>
<dbReference type="EMBL" id="JAWRVG010000013">
    <property type="protein sequence ID" value="KAK4076545.1"/>
    <property type="molecule type" value="Genomic_DNA"/>
</dbReference>
<sequence>MWSKISLYACLHFAASALGHGAKPDLSATATHVPLPAKDVHSTVEFQSGQIGLDGMKVFPSNDTPVDWWCFDVVSWDHKSEIVITLYTAGAAFNQTGTPNMVLITYTFENGTDLNIHLQAEDVRIGTIDMSQYVVRLDSPSNGIFGEIILKSIAPPHLPCTDDLSAGGDLLLAPGVGWVNVIPDAGATVYFNWSGTVVEFSGTGYHDKNWGNVPTGSTFRSWYWGHGQAGPNSVVWFEFLAVNGTEYKSSYAAHDGKILNAACEGIKIRPFGANSTYPPNATTGSPSAYNIELLVGHENVQAEATVTHEFLNIPGAIQRWIGSFEILGFVGTALFEQLVDSR</sequence>
<name>A0AAE1IFY2_9HYPO</name>
<gene>
    <name evidence="4" type="ORF">Triagg1_4148</name>
</gene>
<dbReference type="AlphaFoldDB" id="A0AAE1IFY2"/>
<evidence type="ECO:0000259" key="2">
    <source>
        <dbReference type="Pfam" id="PF24137"/>
    </source>
</evidence>
<accession>A0AAE1IFY2</accession>
<evidence type="ECO:0008006" key="6">
    <source>
        <dbReference type="Google" id="ProtNLM"/>
    </source>
</evidence>
<dbReference type="InterPro" id="IPR056402">
    <property type="entry name" value="DA_N"/>
</dbReference>
<comment type="caution">
    <text evidence="4">The sequence shown here is derived from an EMBL/GenBank/DDBJ whole genome shotgun (WGS) entry which is preliminary data.</text>
</comment>
<evidence type="ECO:0000259" key="3">
    <source>
        <dbReference type="Pfam" id="PF25581"/>
    </source>
</evidence>
<feature type="domain" description="AsqO/PenF-like C-terminal" evidence="3">
    <location>
        <begin position="218"/>
        <end position="325"/>
    </location>
</feature>
<feature type="signal peptide" evidence="1">
    <location>
        <begin position="1"/>
        <end position="21"/>
    </location>
</feature>
<feature type="domain" description="Diels-Alderase N-terminal" evidence="2">
    <location>
        <begin position="127"/>
        <end position="210"/>
    </location>
</feature>
<dbReference type="SUPFAM" id="SSF159245">
    <property type="entry name" value="AttH-like"/>
    <property type="match status" value="1"/>
</dbReference>
<reference evidence="4" key="1">
    <citation type="submission" date="2023-11" db="EMBL/GenBank/DDBJ databases">
        <title>The genome sequences of three competitors of mushroom-forming fungi.</title>
        <authorList>
            <person name="Beijen E."/>
            <person name="Ohm R.A."/>
        </authorList>
    </citation>
    <scope>NUCLEOTIDE SEQUENCE</scope>
    <source>
        <strain evidence="4">CBS 100526</strain>
    </source>
</reference>
<protein>
    <recommendedName>
        <fullName evidence="6">Hydroxyneurosporene synthase</fullName>
    </recommendedName>
</protein>
<feature type="chain" id="PRO_5042044288" description="Hydroxyneurosporene synthase" evidence="1">
    <location>
        <begin position="22"/>
        <end position="342"/>
    </location>
</feature>
<proteinExistence type="predicted"/>
<dbReference type="RefSeq" id="XP_062756655.1">
    <property type="nucleotide sequence ID" value="XM_062898519.1"/>
</dbReference>
<dbReference type="Pfam" id="PF25581">
    <property type="entry name" value="AsqO_C"/>
    <property type="match status" value="1"/>
</dbReference>
<dbReference type="Pfam" id="PF24137">
    <property type="entry name" value="DA_N"/>
    <property type="match status" value="1"/>
</dbReference>
<dbReference type="GeneID" id="87918424"/>
<organism evidence="4 5">
    <name type="scientific">Trichoderma aggressivum f. europaeum</name>
    <dbReference type="NCBI Taxonomy" id="173218"/>
    <lineage>
        <taxon>Eukaryota</taxon>
        <taxon>Fungi</taxon>
        <taxon>Dikarya</taxon>
        <taxon>Ascomycota</taxon>
        <taxon>Pezizomycotina</taxon>
        <taxon>Sordariomycetes</taxon>
        <taxon>Hypocreomycetidae</taxon>
        <taxon>Hypocreales</taxon>
        <taxon>Hypocreaceae</taxon>
        <taxon>Trichoderma</taxon>
    </lineage>
</organism>
<evidence type="ECO:0000313" key="5">
    <source>
        <dbReference type="Proteomes" id="UP001273209"/>
    </source>
</evidence>
<dbReference type="Proteomes" id="UP001273209">
    <property type="component" value="Unassembled WGS sequence"/>
</dbReference>
<dbReference type="InterPro" id="IPR057722">
    <property type="entry name" value="AsqO/PenF-like_C"/>
</dbReference>
<evidence type="ECO:0000313" key="4">
    <source>
        <dbReference type="EMBL" id="KAK4076545.1"/>
    </source>
</evidence>
<keyword evidence="5" id="KW-1185">Reference proteome</keyword>
<evidence type="ECO:0000256" key="1">
    <source>
        <dbReference type="SAM" id="SignalP"/>
    </source>
</evidence>